<keyword evidence="1" id="KW-0540">Nuclease</keyword>
<evidence type="ECO:0000313" key="8">
    <source>
        <dbReference type="Proteomes" id="UP001597418"/>
    </source>
</evidence>
<dbReference type="SUPFAM" id="SSF48537">
    <property type="entry name" value="Phospholipase C/P1 nuclease"/>
    <property type="match status" value="1"/>
</dbReference>
<evidence type="ECO:0000256" key="4">
    <source>
        <dbReference type="ARBA" id="ARBA00022801"/>
    </source>
</evidence>
<dbReference type="PANTHER" id="PTHR33146:SF26">
    <property type="entry name" value="ENDONUCLEASE 4"/>
    <property type="match status" value="1"/>
</dbReference>
<keyword evidence="8" id="KW-1185">Reference proteome</keyword>
<dbReference type="EMBL" id="JBHUMB010000014">
    <property type="protein sequence ID" value="MFD2744434.1"/>
    <property type="molecule type" value="Genomic_DNA"/>
</dbReference>
<evidence type="ECO:0000313" key="7">
    <source>
        <dbReference type="EMBL" id="MFD2744434.1"/>
    </source>
</evidence>
<keyword evidence="4" id="KW-0378">Hydrolase</keyword>
<keyword evidence="3" id="KW-0255">Endonuclease</keyword>
<dbReference type="RefSeq" id="WP_082784859.1">
    <property type="nucleotide sequence ID" value="NZ_JBHUMB010000014.1"/>
</dbReference>
<protein>
    <submittedName>
        <fullName evidence="7">S1/P1 nuclease</fullName>
    </submittedName>
</protein>
<sequence length="268" mass="30816">MIKSNINHLSKAIVTLLLLTASSTVFGWGMTGHRVISEIAETHLSKKAKKNIYQLVGNQKLAYWSNWADFIKSDPNPELQKTGSWHFVNTSGNLSYTDFVTELKASPDDNLYKAYAALRKDAKARQGDLASRQQQLYFIIHLLADAHQPMHVSRKEDLGGNLINVTFFGRKSNIHRVWDSDLVDNEKYSYTEYARVLDFDKNNYAKHTQSSLEEWLYESHQLANEIYDDVAKDNNLSYKYIFNYKSKMESCLLKAGLRLAKELNDIYG</sequence>
<evidence type="ECO:0000256" key="6">
    <source>
        <dbReference type="ARBA" id="ARBA00023180"/>
    </source>
</evidence>
<keyword evidence="2" id="KW-0479">Metal-binding</keyword>
<dbReference type="InterPro" id="IPR008947">
    <property type="entry name" value="PLipase_C/P1_nuclease_dom_sf"/>
</dbReference>
<accession>A0ABW5UEW6</accession>
<evidence type="ECO:0000256" key="2">
    <source>
        <dbReference type="ARBA" id="ARBA00022723"/>
    </source>
</evidence>
<comment type="caution">
    <text evidence="7">The sequence shown here is derived from an EMBL/GenBank/DDBJ whole genome shotgun (WGS) entry which is preliminary data.</text>
</comment>
<dbReference type="Pfam" id="PF02265">
    <property type="entry name" value="S1-P1_nuclease"/>
    <property type="match status" value="1"/>
</dbReference>
<evidence type="ECO:0000256" key="5">
    <source>
        <dbReference type="ARBA" id="ARBA00023157"/>
    </source>
</evidence>
<dbReference type="CDD" id="cd11010">
    <property type="entry name" value="S1-P1_nuclease"/>
    <property type="match status" value="1"/>
</dbReference>
<reference evidence="8" key="1">
    <citation type="journal article" date="2019" name="Int. J. Syst. Evol. Microbiol.">
        <title>The Global Catalogue of Microorganisms (GCM) 10K type strain sequencing project: providing services to taxonomists for standard genome sequencing and annotation.</title>
        <authorList>
            <consortium name="The Broad Institute Genomics Platform"/>
            <consortium name="The Broad Institute Genome Sequencing Center for Infectious Disease"/>
            <person name="Wu L."/>
            <person name="Ma J."/>
        </authorList>
    </citation>
    <scope>NUCLEOTIDE SEQUENCE [LARGE SCALE GENOMIC DNA]</scope>
    <source>
        <strain evidence="8">KCTC 42247</strain>
    </source>
</reference>
<organism evidence="7 8">
    <name type="scientific">Sphingobacterium populi</name>
    <dbReference type="NCBI Taxonomy" id="1812824"/>
    <lineage>
        <taxon>Bacteria</taxon>
        <taxon>Pseudomonadati</taxon>
        <taxon>Bacteroidota</taxon>
        <taxon>Sphingobacteriia</taxon>
        <taxon>Sphingobacteriales</taxon>
        <taxon>Sphingobacteriaceae</taxon>
        <taxon>Sphingobacterium</taxon>
    </lineage>
</organism>
<evidence type="ECO:0000256" key="1">
    <source>
        <dbReference type="ARBA" id="ARBA00022722"/>
    </source>
</evidence>
<dbReference type="Gene3D" id="1.10.575.10">
    <property type="entry name" value="P1 Nuclease"/>
    <property type="match status" value="1"/>
</dbReference>
<dbReference type="PANTHER" id="PTHR33146">
    <property type="entry name" value="ENDONUCLEASE 4"/>
    <property type="match status" value="1"/>
</dbReference>
<name>A0ABW5UEW6_9SPHI</name>
<proteinExistence type="predicted"/>
<dbReference type="InterPro" id="IPR003154">
    <property type="entry name" value="S1/P1nuclease"/>
</dbReference>
<keyword evidence="5" id="KW-1015">Disulfide bond</keyword>
<dbReference type="Proteomes" id="UP001597418">
    <property type="component" value="Unassembled WGS sequence"/>
</dbReference>
<keyword evidence="6" id="KW-0325">Glycoprotein</keyword>
<gene>
    <name evidence="7" type="ORF">ACFSQ6_13630</name>
</gene>
<evidence type="ECO:0000256" key="3">
    <source>
        <dbReference type="ARBA" id="ARBA00022759"/>
    </source>
</evidence>